<reference evidence="3 4" key="1">
    <citation type="submission" date="2020-08" db="EMBL/GenBank/DDBJ databases">
        <title>Genome sequencing of Purple Non-Sulfur Bacteria from various extreme environments.</title>
        <authorList>
            <person name="Mayer M."/>
        </authorList>
    </citation>
    <scope>NUCLEOTIDE SEQUENCE [LARGE SCALE GENOMIC DNA]</scope>
    <source>
        <strain evidence="3 4">JA131</strain>
    </source>
</reference>
<dbReference type="InterPro" id="IPR018490">
    <property type="entry name" value="cNMP-bd_dom_sf"/>
</dbReference>
<dbReference type="SUPFAM" id="SSF51206">
    <property type="entry name" value="cAMP-binding domain-like"/>
    <property type="match status" value="1"/>
</dbReference>
<dbReference type="InterPro" id="IPR014710">
    <property type="entry name" value="RmlC-like_jellyroll"/>
</dbReference>
<feature type="compositionally biased region" description="Polar residues" evidence="1">
    <location>
        <begin position="616"/>
        <end position="625"/>
    </location>
</feature>
<proteinExistence type="predicted"/>
<feature type="region of interest" description="Disordered" evidence="1">
    <location>
        <begin position="616"/>
        <end position="661"/>
    </location>
</feature>
<dbReference type="RefSeq" id="WP_184047384.1">
    <property type="nucleotide sequence ID" value="NZ_JACIGK010000031.1"/>
</dbReference>
<dbReference type="Pfam" id="PF00027">
    <property type="entry name" value="cNMP_binding"/>
    <property type="match status" value="1"/>
</dbReference>
<dbReference type="EMBL" id="JACIGK010000031">
    <property type="protein sequence ID" value="MBB4267646.1"/>
    <property type="molecule type" value="Genomic_DNA"/>
</dbReference>
<dbReference type="Gene3D" id="2.60.120.10">
    <property type="entry name" value="Jelly Rolls"/>
    <property type="match status" value="1"/>
</dbReference>
<accession>A0A7W6RGP0</accession>
<gene>
    <name evidence="3" type="ORF">GGD89_003293</name>
</gene>
<dbReference type="SUPFAM" id="SSF48452">
    <property type="entry name" value="TPR-like"/>
    <property type="match status" value="1"/>
</dbReference>
<name>A0A7W6RGP0_9PROT</name>
<dbReference type="InterPro" id="IPR050397">
    <property type="entry name" value="Env_Response_Regulators"/>
</dbReference>
<dbReference type="InterPro" id="IPR000595">
    <property type="entry name" value="cNMP-bd_dom"/>
</dbReference>
<dbReference type="AlphaFoldDB" id="A0A7W6RGP0"/>
<dbReference type="Gene3D" id="1.25.40.10">
    <property type="entry name" value="Tetratricopeptide repeat domain"/>
    <property type="match status" value="1"/>
</dbReference>
<dbReference type="GO" id="GO:0005829">
    <property type="term" value="C:cytosol"/>
    <property type="evidence" value="ECO:0007669"/>
    <property type="project" value="TreeGrafter"/>
</dbReference>
<evidence type="ECO:0000313" key="3">
    <source>
        <dbReference type="EMBL" id="MBB4267646.1"/>
    </source>
</evidence>
<dbReference type="PANTHER" id="PTHR24567">
    <property type="entry name" value="CRP FAMILY TRANSCRIPTIONAL REGULATORY PROTEIN"/>
    <property type="match status" value="1"/>
</dbReference>
<dbReference type="GO" id="GO:0003700">
    <property type="term" value="F:DNA-binding transcription factor activity"/>
    <property type="evidence" value="ECO:0007669"/>
    <property type="project" value="TreeGrafter"/>
</dbReference>
<dbReference type="SMART" id="SM00100">
    <property type="entry name" value="cNMP"/>
    <property type="match status" value="1"/>
</dbReference>
<feature type="domain" description="Cyclic nucleotide-binding" evidence="2">
    <location>
        <begin position="11"/>
        <end position="109"/>
    </location>
</feature>
<dbReference type="InterPro" id="IPR011990">
    <property type="entry name" value="TPR-like_helical_dom_sf"/>
</dbReference>
<dbReference type="PANTHER" id="PTHR24567:SF74">
    <property type="entry name" value="HTH-TYPE TRANSCRIPTIONAL REGULATOR ARCR"/>
    <property type="match status" value="1"/>
</dbReference>
<sequence length="661" mass="70767">MAAPKPTVERYENGDIIFREGESSDTLYLVASGEVALFKEGNAGLVHLATIGRGDLVGDLPAVDQDPRGVMAVARGEVTLHVFPRKAGLRRLGEDPDLTLRLLVRLSRRLASAHDRIVSLEPHADVPAADLQAEAGGGEGAGTALVPAGGEAMARYATSSPSGRSGGASRSLFRRVFNVLRGASDPPRAADDALAAVARGRQQVLVVAGFSGAGADEQRSRVVAGLEALPGVRLIKLDRSVPYSGDLDSYTAVAGAVVAGRQMLLEARGDLMIWGGPDPSGRLLELRFLNPWSSKEPERVGMMSPQNALFLPLDFEEKWSVLLRAVAQAALEPRTEQQGHAMLEVLPGLAEEAGGLLSDLPYGLSGLETAQIVACYGNVLAVVGAWANELAWLEHAAAAHEEAIRHLPRDAEAEWGVFHRSLGLVQQAMADRASTAVGPRQAMDSFKAALESFHRDLYPHEWASLKNRIGVLAYKVHMAEGDPAAVRESIAAFQAALQVFGRAEAPDRWGEIMNDLAQVLQVYGGQERNAEVLRRAAEAATAALDVRPRDQVPLLWAATQNNLGSALFLLFRVDRDVGALHQAREAFHQAASTYELNGAKRQADVVTRNLSRVENLIDRQSSTRPTADPTWAGRRPGVDPAGSGDAGGDIPEALPMEENLR</sequence>
<dbReference type="PROSITE" id="PS50042">
    <property type="entry name" value="CNMP_BINDING_3"/>
    <property type="match status" value="1"/>
</dbReference>
<keyword evidence="4" id="KW-1185">Reference proteome</keyword>
<protein>
    <submittedName>
        <fullName evidence="3">CRP-like cAMP-binding protein/tetratricopeptide (TPR) repeat protein</fullName>
    </submittedName>
</protein>
<dbReference type="Proteomes" id="UP000554286">
    <property type="component" value="Unassembled WGS sequence"/>
</dbReference>
<organism evidence="3 4">
    <name type="scientific">Roseospira visakhapatnamensis</name>
    <dbReference type="NCBI Taxonomy" id="390880"/>
    <lineage>
        <taxon>Bacteria</taxon>
        <taxon>Pseudomonadati</taxon>
        <taxon>Pseudomonadota</taxon>
        <taxon>Alphaproteobacteria</taxon>
        <taxon>Rhodospirillales</taxon>
        <taxon>Rhodospirillaceae</taxon>
        <taxon>Roseospira</taxon>
    </lineage>
</organism>
<evidence type="ECO:0000313" key="4">
    <source>
        <dbReference type="Proteomes" id="UP000554286"/>
    </source>
</evidence>
<comment type="caution">
    <text evidence="3">The sequence shown here is derived from an EMBL/GenBank/DDBJ whole genome shotgun (WGS) entry which is preliminary data.</text>
</comment>
<dbReference type="CDD" id="cd00038">
    <property type="entry name" value="CAP_ED"/>
    <property type="match status" value="1"/>
</dbReference>
<evidence type="ECO:0000256" key="1">
    <source>
        <dbReference type="SAM" id="MobiDB-lite"/>
    </source>
</evidence>
<evidence type="ECO:0000259" key="2">
    <source>
        <dbReference type="PROSITE" id="PS50042"/>
    </source>
</evidence>